<comment type="similarity">
    <text evidence="9">Belongs to the globin family.</text>
</comment>
<comment type="caution">
    <text evidence="11">The sequence shown here is derived from an EMBL/GenBank/DDBJ whole genome shotgun (WGS) entry which is preliminary data.</text>
</comment>
<evidence type="ECO:0000313" key="12">
    <source>
        <dbReference type="Proteomes" id="UP001374579"/>
    </source>
</evidence>
<dbReference type="Proteomes" id="UP001374579">
    <property type="component" value="Unassembled WGS sequence"/>
</dbReference>
<reference evidence="11 12" key="1">
    <citation type="submission" date="2024-02" db="EMBL/GenBank/DDBJ databases">
        <title>Chromosome-scale genome assembly of the rough periwinkle Littorina saxatilis.</title>
        <authorList>
            <person name="De Jode A."/>
            <person name="Faria R."/>
            <person name="Formenti G."/>
            <person name="Sims Y."/>
            <person name="Smith T.P."/>
            <person name="Tracey A."/>
            <person name="Wood J.M.D."/>
            <person name="Zagrodzka Z.B."/>
            <person name="Johannesson K."/>
            <person name="Butlin R.K."/>
            <person name="Leder E.H."/>
        </authorList>
    </citation>
    <scope>NUCLEOTIDE SEQUENCE [LARGE SCALE GENOMIC DNA]</scope>
    <source>
        <strain evidence="11">Snail1</strain>
        <tissue evidence="11">Muscle</tissue>
    </source>
</reference>
<dbReference type="InterPro" id="IPR050532">
    <property type="entry name" value="Globin-like_OT"/>
</dbReference>
<feature type="domain" description="Globin" evidence="10">
    <location>
        <begin position="17"/>
        <end position="166"/>
    </location>
</feature>
<evidence type="ECO:0000256" key="7">
    <source>
        <dbReference type="ARBA" id="ARBA00023179"/>
    </source>
</evidence>
<evidence type="ECO:0000256" key="8">
    <source>
        <dbReference type="ARBA" id="ARBA00030087"/>
    </source>
</evidence>
<keyword evidence="4 9" id="KW-0561">Oxygen transport</keyword>
<dbReference type="InterPro" id="IPR044399">
    <property type="entry name" value="Mb-like_M"/>
</dbReference>
<evidence type="ECO:0000256" key="3">
    <source>
        <dbReference type="ARBA" id="ARBA00022617"/>
    </source>
</evidence>
<dbReference type="InterPro" id="IPR000971">
    <property type="entry name" value="Globin"/>
</dbReference>
<keyword evidence="5" id="KW-0479">Metal-binding</keyword>
<dbReference type="InterPro" id="IPR009050">
    <property type="entry name" value="Globin-like_sf"/>
</dbReference>
<keyword evidence="6" id="KW-0408">Iron</keyword>
<dbReference type="EMBL" id="JBAMIC010000008">
    <property type="protein sequence ID" value="KAK7103932.1"/>
    <property type="molecule type" value="Genomic_DNA"/>
</dbReference>
<sequence length="182" mass="21299">MGCGNSRETTVSPRKTCMQPRDIEDVQNIWAIVAGQKEKFGVFVYNNFLSNEKEVRKLFPRLVMENGKEKFSVNELELRRHALLVMDGLGLAVECLKDVDKLRHFLHIVGVRHSRVGVKSEMMMKLYPATEDALRKLLGRNFNNRIRRAWRAFFDYIVDCMKTAMIQEERNACREQMKNMVK</sequence>
<dbReference type="GO" id="GO:0005344">
    <property type="term" value="F:oxygen carrier activity"/>
    <property type="evidence" value="ECO:0007669"/>
    <property type="project" value="UniProtKB-KW"/>
</dbReference>
<dbReference type="GO" id="GO:0020037">
    <property type="term" value="F:heme binding"/>
    <property type="evidence" value="ECO:0007669"/>
    <property type="project" value="InterPro"/>
</dbReference>
<evidence type="ECO:0000256" key="4">
    <source>
        <dbReference type="ARBA" id="ARBA00022621"/>
    </source>
</evidence>
<evidence type="ECO:0000313" key="11">
    <source>
        <dbReference type="EMBL" id="KAK7103932.1"/>
    </source>
</evidence>
<dbReference type="PROSITE" id="PS01033">
    <property type="entry name" value="GLOBIN"/>
    <property type="match status" value="1"/>
</dbReference>
<evidence type="ECO:0000256" key="2">
    <source>
        <dbReference type="ARBA" id="ARBA00022448"/>
    </source>
</evidence>
<protein>
    <recommendedName>
        <fullName evidence="1">Globin</fullName>
    </recommendedName>
    <alternativeName>
        <fullName evidence="8">Myoglobin</fullName>
    </alternativeName>
</protein>
<dbReference type="GO" id="GO:0019825">
    <property type="term" value="F:oxygen binding"/>
    <property type="evidence" value="ECO:0007669"/>
    <property type="project" value="InterPro"/>
</dbReference>
<evidence type="ECO:0000256" key="5">
    <source>
        <dbReference type="ARBA" id="ARBA00022723"/>
    </source>
</evidence>
<name>A0AAN9BED2_9CAEN</name>
<keyword evidence="2 9" id="KW-0813">Transport</keyword>
<organism evidence="11 12">
    <name type="scientific">Littorina saxatilis</name>
    <dbReference type="NCBI Taxonomy" id="31220"/>
    <lineage>
        <taxon>Eukaryota</taxon>
        <taxon>Metazoa</taxon>
        <taxon>Spiralia</taxon>
        <taxon>Lophotrochozoa</taxon>
        <taxon>Mollusca</taxon>
        <taxon>Gastropoda</taxon>
        <taxon>Caenogastropoda</taxon>
        <taxon>Littorinimorpha</taxon>
        <taxon>Littorinoidea</taxon>
        <taxon>Littorinidae</taxon>
        <taxon>Littorina</taxon>
    </lineage>
</organism>
<evidence type="ECO:0000256" key="1">
    <source>
        <dbReference type="ARBA" id="ARBA00013895"/>
    </source>
</evidence>
<dbReference type="AlphaFoldDB" id="A0AAN9BED2"/>
<dbReference type="GO" id="GO:0046872">
    <property type="term" value="F:metal ion binding"/>
    <property type="evidence" value="ECO:0007669"/>
    <property type="project" value="UniProtKB-KW"/>
</dbReference>
<evidence type="ECO:0000256" key="9">
    <source>
        <dbReference type="RuleBase" id="RU000356"/>
    </source>
</evidence>
<evidence type="ECO:0000259" key="10">
    <source>
        <dbReference type="PROSITE" id="PS01033"/>
    </source>
</evidence>
<keyword evidence="3 9" id="KW-0349">Heme</keyword>
<dbReference type="PANTHER" id="PTHR46458">
    <property type="entry name" value="BLR2807 PROTEIN"/>
    <property type="match status" value="1"/>
</dbReference>
<dbReference type="Gene3D" id="1.10.490.10">
    <property type="entry name" value="Globins"/>
    <property type="match status" value="1"/>
</dbReference>
<proteinExistence type="inferred from homology"/>
<accession>A0AAN9BED2</accession>
<dbReference type="InterPro" id="IPR012292">
    <property type="entry name" value="Globin/Proto"/>
</dbReference>
<keyword evidence="7" id="KW-0514">Muscle protein</keyword>
<dbReference type="PANTHER" id="PTHR46458:SF1">
    <property type="entry name" value="GEO09476P1"/>
    <property type="match status" value="1"/>
</dbReference>
<dbReference type="Pfam" id="PF00042">
    <property type="entry name" value="Globin"/>
    <property type="match status" value="1"/>
</dbReference>
<gene>
    <name evidence="11" type="ORF">V1264_018721</name>
</gene>
<keyword evidence="12" id="KW-1185">Reference proteome</keyword>
<dbReference type="SUPFAM" id="SSF46458">
    <property type="entry name" value="Globin-like"/>
    <property type="match status" value="1"/>
</dbReference>
<dbReference type="CDD" id="cd01040">
    <property type="entry name" value="Mb-like"/>
    <property type="match status" value="1"/>
</dbReference>
<evidence type="ECO:0000256" key="6">
    <source>
        <dbReference type="ARBA" id="ARBA00023004"/>
    </source>
</evidence>